<evidence type="ECO:0000256" key="6">
    <source>
        <dbReference type="ARBA" id="ARBA00026121"/>
    </source>
</evidence>
<dbReference type="InterPro" id="IPR000873">
    <property type="entry name" value="AMP-dep_synth/lig_dom"/>
</dbReference>
<comment type="pathway">
    <text evidence="2">Lipid metabolism; fatty acid beta-oxidation.</text>
</comment>
<comment type="caution">
    <text evidence="11">The sequence shown here is derived from an EMBL/GenBank/DDBJ whole genome shotgun (WGS) entry which is preliminary data.</text>
</comment>
<dbReference type="PANTHER" id="PTHR43767">
    <property type="entry name" value="LONG-CHAIN-FATTY-ACID--COA LIGASE"/>
    <property type="match status" value="1"/>
</dbReference>
<gene>
    <name evidence="11" type="ORF">ADU59_27370</name>
</gene>
<dbReference type="GO" id="GO:0016020">
    <property type="term" value="C:membrane"/>
    <property type="evidence" value="ECO:0007669"/>
    <property type="project" value="UniProtKB-SubCell"/>
</dbReference>
<evidence type="ECO:0000313" key="12">
    <source>
        <dbReference type="Proteomes" id="UP000093111"/>
    </source>
</evidence>
<feature type="domain" description="AMP-binding enzyme C-terminal" evidence="10">
    <location>
        <begin position="364"/>
        <end position="442"/>
    </location>
</feature>
<sequence>MLDHLQLADPLGLALATEASSLQFQDLIAEAEGLRAALGEVRGIRLFLNIADPVAAVIALAALDGVAGALILSSPTLDAATVAVLAARAEADAILSDRNDLLEEIPVVHRVADLALVPVSRVFGGATDWVMTTSGTTGRPKLVAHGLDSLTRTTKQDQLRGRAQVWGLLYDYTRFAGLQVMLQSLLSGAVLGVPSADLSLEGRIAFLAGMGVTHLSATPTFWRKVLMTPGAERLALRQITLGGEIADDTILSALTRRYPGARVSHIFASTEAGVGFSVTDGRAGFPVIFLDEPPLGIGLQIRDGRLFIRNERVASHYLGGEGELACDGWVDTGDQVRVNDQRVLFLGRSNGVINVGGDKVHPEEVEAVILSHPAVEMVRVYAKKNPIVGALVATDIMPRPGCSDHAALREELKHWLATRLERHKVPAFIRIVEEFETNAAGKLKRGE</sequence>
<dbReference type="Proteomes" id="UP000093111">
    <property type="component" value="Unassembled WGS sequence"/>
</dbReference>
<evidence type="ECO:0000256" key="1">
    <source>
        <dbReference type="ARBA" id="ARBA00004170"/>
    </source>
</evidence>
<dbReference type="InterPro" id="IPR050237">
    <property type="entry name" value="ATP-dep_AMP-bd_enzyme"/>
</dbReference>
<dbReference type="EMBL" id="LGLV01000021">
    <property type="protein sequence ID" value="OBZ92315.1"/>
    <property type="molecule type" value="Genomic_DNA"/>
</dbReference>
<evidence type="ECO:0000256" key="7">
    <source>
        <dbReference type="ARBA" id="ARBA00039545"/>
    </source>
</evidence>
<dbReference type="InterPro" id="IPR025110">
    <property type="entry name" value="AMP-bd_C"/>
</dbReference>
<evidence type="ECO:0000313" key="11">
    <source>
        <dbReference type="EMBL" id="OBZ92315.1"/>
    </source>
</evidence>
<keyword evidence="4" id="KW-0479">Metal-binding</keyword>
<feature type="domain" description="AMP-dependent synthetase/ligase" evidence="9">
    <location>
        <begin position="55"/>
        <end position="324"/>
    </location>
</feature>
<dbReference type="InterPro" id="IPR045851">
    <property type="entry name" value="AMP-bd_C_sf"/>
</dbReference>
<evidence type="ECO:0000259" key="10">
    <source>
        <dbReference type="Pfam" id="PF13193"/>
    </source>
</evidence>
<dbReference type="Gene3D" id="3.30.300.30">
    <property type="match status" value="1"/>
</dbReference>
<accession>A0A1C7NTI8</accession>
<dbReference type="Pfam" id="PF00501">
    <property type="entry name" value="AMP-binding"/>
    <property type="match status" value="1"/>
</dbReference>
<dbReference type="Pfam" id="PF13193">
    <property type="entry name" value="AMP-binding_C"/>
    <property type="match status" value="1"/>
</dbReference>
<dbReference type="PATRIC" id="fig|1612624.7.peg.3212"/>
<dbReference type="STRING" id="1612624.ADU59_27370"/>
<dbReference type="PROSITE" id="PS00455">
    <property type="entry name" value="AMP_BINDING"/>
    <property type="match status" value="1"/>
</dbReference>
<proteinExistence type="predicted"/>
<keyword evidence="3" id="KW-0436">Ligase</keyword>
<dbReference type="GO" id="GO:0004467">
    <property type="term" value="F:long-chain fatty acid-CoA ligase activity"/>
    <property type="evidence" value="ECO:0007669"/>
    <property type="project" value="UniProtKB-EC"/>
</dbReference>
<evidence type="ECO:0000256" key="5">
    <source>
        <dbReference type="ARBA" id="ARBA00023136"/>
    </source>
</evidence>
<dbReference type="SUPFAM" id="SSF56801">
    <property type="entry name" value="Acetyl-CoA synthetase-like"/>
    <property type="match status" value="1"/>
</dbReference>
<dbReference type="Gene3D" id="3.40.50.12780">
    <property type="entry name" value="N-terminal domain of ligase-like"/>
    <property type="match status" value="1"/>
</dbReference>
<evidence type="ECO:0000256" key="8">
    <source>
        <dbReference type="ARBA" id="ARBA00042773"/>
    </source>
</evidence>
<evidence type="ECO:0000256" key="4">
    <source>
        <dbReference type="ARBA" id="ARBA00022723"/>
    </source>
</evidence>
<name>A0A1C7NTI8_9HYPH</name>
<protein>
    <recommendedName>
        <fullName evidence="7">Long-chain-fatty-acid--CoA ligase</fullName>
        <ecNumber evidence="6">6.2.1.3</ecNumber>
    </recommendedName>
    <alternativeName>
        <fullName evidence="8">Long-chain acyl-CoA synthetase</fullName>
    </alternativeName>
</protein>
<dbReference type="AlphaFoldDB" id="A0A1C7NTI8"/>
<evidence type="ECO:0000256" key="3">
    <source>
        <dbReference type="ARBA" id="ARBA00022598"/>
    </source>
</evidence>
<dbReference type="EC" id="6.2.1.3" evidence="6"/>
<organism evidence="11 12">
    <name type="scientific">Pararhizobium polonicum</name>
    <dbReference type="NCBI Taxonomy" id="1612624"/>
    <lineage>
        <taxon>Bacteria</taxon>
        <taxon>Pseudomonadati</taxon>
        <taxon>Pseudomonadota</taxon>
        <taxon>Alphaproteobacteria</taxon>
        <taxon>Hyphomicrobiales</taxon>
        <taxon>Rhizobiaceae</taxon>
        <taxon>Rhizobium/Agrobacterium group</taxon>
        <taxon>Pararhizobium</taxon>
    </lineage>
</organism>
<dbReference type="PANTHER" id="PTHR43767:SF8">
    <property type="entry name" value="LONG-CHAIN-FATTY-ACID--COA LIGASE"/>
    <property type="match status" value="1"/>
</dbReference>
<comment type="subcellular location">
    <subcellularLocation>
        <location evidence="1">Membrane</location>
        <topology evidence="1">Peripheral membrane protein</topology>
    </subcellularLocation>
</comment>
<evidence type="ECO:0000256" key="2">
    <source>
        <dbReference type="ARBA" id="ARBA00005005"/>
    </source>
</evidence>
<keyword evidence="12" id="KW-1185">Reference proteome</keyword>
<dbReference type="InterPro" id="IPR020845">
    <property type="entry name" value="AMP-binding_CS"/>
</dbReference>
<reference evidence="11 12" key="1">
    <citation type="journal article" date="2016" name="Syst. Appl. Microbiol.">
        <title>Pararhizobium polonicum sp. nov. isolated from tumors on stone fruit rootstocks.</title>
        <authorList>
            <person name="Pulawska J."/>
            <person name="Kuzmanovic N."/>
            <person name="Willems A."/>
            <person name="Pothier J.F."/>
        </authorList>
    </citation>
    <scope>NUCLEOTIDE SEQUENCE [LARGE SCALE GENOMIC DNA]</scope>
    <source>
        <strain evidence="11 12">F5.1</strain>
    </source>
</reference>
<dbReference type="GO" id="GO:0046872">
    <property type="term" value="F:metal ion binding"/>
    <property type="evidence" value="ECO:0007669"/>
    <property type="project" value="UniProtKB-KW"/>
</dbReference>
<dbReference type="InterPro" id="IPR042099">
    <property type="entry name" value="ANL_N_sf"/>
</dbReference>
<dbReference type="CDD" id="cd04433">
    <property type="entry name" value="AFD_class_I"/>
    <property type="match status" value="1"/>
</dbReference>
<evidence type="ECO:0000259" key="9">
    <source>
        <dbReference type="Pfam" id="PF00501"/>
    </source>
</evidence>
<keyword evidence="5" id="KW-0472">Membrane</keyword>